<dbReference type="PIRSF" id="PIRSF004654">
    <property type="entry name" value="NlpI"/>
    <property type="match status" value="1"/>
</dbReference>
<gene>
    <name evidence="11" type="primary">nlpI</name>
    <name evidence="11" type="ORF">PRHACTZTBTEA_461</name>
</gene>
<dbReference type="EMBL" id="OZ034688">
    <property type="protein sequence ID" value="CAL1329379.1"/>
    <property type="molecule type" value="Genomic_DNA"/>
</dbReference>
<keyword evidence="2 9" id="KW-1003">Cell membrane</keyword>
<accession>A0ABP1CE43</accession>
<evidence type="ECO:0000256" key="10">
    <source>
        <dbReference type="PROSITE-ProRule" id="PRU00339"/>
    </source>
</evidence>
<evidence type="ECO:0000256" key="4">
    <source>
        <dbReference type="ARBA" id="ARBA00022737"/>
    </source>
</evidence>
<feature type="repeat" description="TPR" evidence="10">
    <location>
        <begin position="98"/>
        <end position="131"/>
    </location>
</feature>
<keyword evidence="12" id="KW-1185">Reference proteome</keyword>
<evidence type="ECO:0000313" key="11">
    <source>
        <dbReference type="EMBL" id="CAL1329379.1"/>
    </source>
</evidence>
<dbReference type="PANTHER" id="PTHR44858:SF1">
    <property type="entry name" value="UDP-N-ACETYLGLUCOSAMINE--PEPTIDE N-ACETYLGLUCOSAMINYLTRANSFERASE SPINDLY-RELATED"/>
    <property type="match status" value="1"/>
</dbReference>
<evidence type="ECO:0000256" key="5">
    <source>
        <dbReference type="ARBA" id="ARBA00022803"/>
    </source>
</evidence>
<name>A0ABP1CE43_9GAMM</name>
<comment type="subcellular location">
    <subcellularLocation>
        <location evidence="9">Cell membrane</location>
    </subcellularLocation>
</comment>
<evidence type="ECO:0000313" key="12">
    <source>
        <dbReference type="Proteomes" id="UP001497533"/>
    </source>
</evidence>
<proteinExistence type="predicted"/>
<dbReference type="PANTHER" id="PTHR44858">
    <property type="entry name" value="TETRATRICOPEPTIDE REPEAT PROTEIN 6"/>
    <property type="match status" value="1"/>
</dbReference>
<dbReference type="SUPFAM" id="SSF48452">
    <property type="entry name" value="TPR-like"/>
    <property type="match status" value="1"/>
</dbReference>
<keyword evidence="4" id="KW-0677">Repeat</keyword>
<evidence type="ECO:0000256" key="3">
    <source>
        <dbReference type="ARBA" id="ARBA00022729"/>
    </source>
</evidence>
<dbReference type="PROSITE" id="PS50293">
    <property type="entry name" value="TPR_REGION"/>
    <property type="match status" value="1"/>
</dbReference>
<dbReference type="InterPro" id="IPR011990">
    <property type="entry name" value="TPR-like_helical_dom_sf"/>
</dbReference>
<evidence type="ECO:0000256" key="8">
    <source>
        <dbReference type="ARBA" id="ARBA00023288"/>
    </source>
</evidence>
<dbReference type="InterPro" id="IPR050498">
    <property type="entry name" value="Ycf3"/>
</dbReference>
<dbReference type="Pfam" id="PF13181">
    <property type="entry name" value="TPR_8"/>
    <property type="match status" value="1"/>
</dbReference>
<keyword evidence="8 11" id="KW-0449">Lipoprotein</keyword>
<reference evidence="11" key="1">
    <citation type="submission" date="2024-04" db="EMBL/GenBank/DDBJ databases">
        <authorList>
            <person name="Manzano-Marin A."/>
            <person name="Manzano-Marin A."/>
            <person name="Alejandro Manzano Marin A."/>
        </authorList>
    </citation>
    <scope>NUCLEOTIDE SEQUENCE [LARGE SCALE GENOMIC DNA]</scope>
    <source>
        <strain evidence="11">TABTEA</strain>
    </source>
</reference>
<dbReference type="Gene3D" id="1.25.40.10">
    <property type="entry name" value="Tetratricopeptide repeat domain"/>
    <property type="match status" value="1"/>
</dbReference>
<evidence type="ECO:0000256" key="6">
    <source>
        <dbReference type="ARBA" id="ARBA00023136"/>
    </source>
</evidence>
<evidence type="ECO:0000256" key="2">
    <source>
        <dbReference type="ARBA" id="ARBA00022475"/>
    </source>
</evidence>
<evidence type="ECO:0000256" key="7">
    <source>
        <dbReference type="ARBA" id="ARBA00023139"/>
    </source>
</evidence>
<dbReference type="PROSITE" id="PS50005">
    <property type="entry name" value="TPR"/>
    <property type="match status" value="1"/>
</dbReference>
<dbReference type="InterPro" id="IPR019734">
    <property type="entry name" value="TPR_rpt"/>
</dbReference>
<comment type="function">
    <text evidence="9">May be involved in cell division.</text>
</comment>
<evidence type="ECO:0000256" key="9">
    <source>
        <dbReference type="PIRNR" id="PIRNR004654"/>
    </source>
</evidence>
<keyword evidence="7" id="KW-0564">Palmitate</keyword>
<dbReference type="NCBIfam" id="NF008391">
    <property type="entry name" value="PRK11189.1"/>
    <property type="match status" value="1"/>
</dbReference>
<protein>
    <recommendedName>
        <fullName evidence="1 9">Lipoprotein NlpI</fullName>
    </recommendedName>
</protein>
<evidence type="ECO:0000256" key="1">
    <source>
        <dbReference type="ARBA" id="ARBA00018294"/>
    </source>
</evidence>
<dbReference type="Pfam" id="PF13432">
    <property type="entry name" value="TPR_16"/>
    <property type="match status" value="1"/>
</dbReference>
<sequence length="289" mass="34269">MKKIFFFTHILLTLIIFNIGCNSNKYDKKKIFAIPLQPTLQQEIVLTRIEQILTSHSLSNYEYGQLLYERGVIYDSLGLKTLARNDFLKVLNIRPDIPEIFNFLGIYFIQSGNYENAYEAFDSALELNPNYRSVLMNRGIALYYGGRYKLAQEDLLNYYKIDPNDPFRSLWLYIIENNINKKKAKDNLIYRFNNAKKESFGWNLVEYYIGYINNNILINRLKKKITNNVLLAEYLSRINFYLGKYYLYMEDKDNAIISFKLSIANNVHYFIEHRCSLLELSILNYEKNN</sequence>
<dbReference type="InterPro" id="IPR023605">
    <property type="entry name" value="Lipoprotein_NlpI"/>
</dbReference>
<dbReference type="SMART" id="SM00028">
    <property type="entry name" value="TPR"/>
    <property type="match status" value="4"/>
</dbReference>
<comment type="subunit">
    <text evidence="9">Homodimer.</text>
</comment>
<keyword evidence="6 9" id="KW-0472">Membrane</keyword>
<keyword evidence="3" id="KW-0732">Signal</keyword>
<organism evidence="11 12">
    <name type="scientific">Candidatus Providencia siddallii</name>
    <dbReference type="NCBI Taxonomy" id="1715285"/>
    <lineage>
        <taxon>Bacteria</taxon>
        <taxon>Pseudomonadati</taxon>
        <taxon>Pseudomonadota</taxon>
        <taxon>Gammaproteobacteria</taxon>
        <taxon>Enterobacterales</taxon>
        <taxon>Morganellaceae</taxon>
        <taxon>Providencia</taxon>
    </lineage>
</organism>
<dbReference type="Proteomes" id="UP001497533">
    <property type="component" value="Chromosome"/>
</dbReference>
<keyword evidence="5 10" id="KW-0802">TPR repeat</keyword>